<evidence type="ECO:0000259" key="2">
    <source>
        <dbReference type="PROSITE" id="PS51903"/>
    </source>
</evidence>
<reference evidence="3 4" key="1">
    <citation type="submission" date="2018-10" db="EMBL/GenBank/DDBJ databases">
        <title>Isolation from cow dung.</title>
        <authorList>
            <person name="Ling L."/>
        </authorList>
    </citation>
    <scope>NUCLEOTIDE SEQUENCE [LARGE SCALE GENOMIC DNA]</scope>
    <source>
        <strain evidence="3 4">NEAU-LL90</strain>
    </source>
</reference>
<dbReference type="PROSITE" id="PS51903">
    <property type="entry name" value="CLP_R"/>
    <property type="match status" value="1"/>
</dbReference>
<gene>
    <name evidence="3" type="ORF">EBN03_19800</name>
</gene>
<evidence type="ECO:0000256" key="1">
    <source>
        <dbReference type="PROSITE-ProRule" id="PRU01251"/>
    </source>
</evidence>
<organism evidence="3 4">
    <name type="scientific">Nocardia stercoris</name>
    <dbReference type="NCBI Taxonomy" id="2483361"/>
    <lineage>
        <taxon>Bacteria</taxon>
        <taxon>Bacillati</taxon>
        <taxon>Actinomycetota</taxon>
        <taxon>Actinomycetes</taxon>
        <taxon>Mycobacteriales</taxon>
        <taxon>Nocardiaceae</taxon>
        <taxon>Nocardia</taxon>
    </lineage>
</organism>
<dbReference type="Gene3D" id="1.10.1780.10">
    <property type="entry name" value="Clp, N-terminal domain"/>
    <property type="match status" value="2"/>
</dbReference>
<dbReference type="Pfam" id="PF02861">
    <property type="entry name" value="Clp_N"/>
    <property type="match status" value="1"/>
</dbReference>
<dbReference type="RefSeq" id="WP_122189554.1">
    <property type="nucleotide sequence ID" value="NZ_RFFH01000008.1"/>
</dbReference>
<dbReference type="EMBL" id="RFFH01000008">
    <property type="protein sequence ID" value="RMI30888.1"/>
    <property type="molecule type" value="Genomic_DNA"/>
</dbReference>
<dbReference type="GO" id="GO:0006508">
    <property type="term" value="P:proteolysis"/>
    <property type="evidence" value="ECO:0007669"/>
    <property type="project" value="UniProtKB-KW"/>
</dbReference>
<protein>
    <submittedName>
        <fullName evidence="3">Clp protease</fullName>
    </submittedName>
</protein>
<feature type="domain" description="Clp R" evidence="2">
    <location>
        <begin position="2"/>
        <end position="190"/>
    </location>
</feature>
<evidence type="ECO:0000313" key="3">
    <source>
        <dbReference type="EMBL" id="RMI30888.1"/>
    </source>
</evidence>
<sequence length="195" mass="20620">MFERFAKTARHAVVVAQEEARELRTPRIGAEHLLLGLVACPDEGLRATLAADGVTADSLRTALYGRRTGEPLGEADAAALKSIGIDLDAVRDSLESVFGADALERAVPAAESRRSRFLRGGSVHTGHIPFAEDAKKALELGLREAVSRGDKTIEAGHLVLGIVRAPGPVVTELLGGPDGVRRVGDSVRTFLDRAA</sequence>
<accession>A0A3M2L8J2</accession>
<keyword evidence="3" id="KW-0645">Protease</keyword>
<dbReference type="InterPro" id="IPR004176">
    <property type="entry name" value="Clp_R_N"/>
</dbReference>
<dbReference type="SUPFAM" id="SSF81923">
    <property type="entry name" value="Double Clp-N motif"/>
    <property type="match status" value="2"/>
</dbReference>
<name>A0A3M2L8J2_9NOCA</name>
<dbReference type="InterPro" id="IPR036628">
    <property type="entry name" value="Clp_N_dom_sf"/>
</dbReference>
<dbReference type="OrthoDB" id="3628183at2"/>
<evidence type="ECO:0000313" key="4">
    <source>
        <dbReference type="Proteomes" id="UP000279275"/>
    </source>
</evidence>
<keyword evidence="1" id="KW-0677">Repeat</keyword>
<keyword evidence="3" id="KW-0378">Hydrolase</keyword>
<proteinExistence type="predicted"/>
<dbReference type="Proteomes" id="UP000279275">
    <property type="component" value="Unassembled WGS sequence"/>
</dbReference>
<comment type="caution">
    <text evidence="3">The sequence shown here is derived from an EMBL/GenBank/DDBJ whole genome shotgun (WGS) entry which is preliminary data.</text>
</comment>
<keyword evidence="4" id="KW-1185">Reference proteome</keyword>
<dbReference type="AlphaFoldDB" id="A0A3M2L8J2"/>
<dbReference type="GO" id="GO:0008233">
    <property type="term" value="F:peptidase activity"/>
    <property type="evidence" value="ECO:0007669"/>
    <property type="project" value="UniProtKB-KW"/>
</dbReference>